<feature type="compositionally biased region" description="Polar residues" evidence="1">
    <location>
        <begin position="15"/>
        <end position="24"/>
    </location>
</feature>
<dbReference type="PANTHER" id="PTHR12975:SF6">
    <property type="entry name" value="TRAFFICKING PROTEIN PARTICLE COMPLEX SUBUNIT 8"/>
    <property type="match status" value="1"/>
</dbReference>
<feature type="region of interest" description="Disordered" evidence="1">
    <location>
        <begin position="1"/>
        <end position="92"/>
    </location>
</feature>
<feature type="compositionally biased region" description="Low complexity" evidence="1">
    <location>
        <begin position="717"/>
        <end position="741"/>
    </location>
</feature>
<dbReference type="AlphaFoldDB" id="A0A0G4MII1"/>
<dbReference type="InterPro" id="IPR024420">
    <property type="entry name" value="TRAPP_III_complex_Trs85"/>
</dbReference>
<accession>A0A0G4MII1</accession>
<name>A0A0G4MII1_VERLO</name>
<feature type="region of interest" description="Disordered" evidence="1">
    <location>
        <begin position="538"/>
        <end position="753"/>
    </location>
</feature>
<dbReference type="Pfam" id="PF12739">
    <property type="entry name" value="TRAPPC-Trs85"/>
    <property type="match status" value="1"/>
</dbReference>
<dbReference type="PANTHER" id="PTHR12975">
    <property type="entry name" value="TRANSPORT PROTEIN TRAPP"/>
    <property type="match status" value="1"/>
</dbReference>
<organism evidence="2 3">
    <name type="scientific">Verticillium longisporum</name>
    <name type="common">Verticillium dahliae var. longisporum</name>
    <dbReference type="NCBI Taxonomy" id="100787"/>
    <lineage>
        <taxon>Eukaryota</taxon>
        <taxon>Fungi</taxon>
        <taxon>Dikarya</taxon>
        <taxon>Ascomycota</taxon>
        <taxon>Pezizomycotina</taxon>
        <taxon>Sordariomycetes</taxon>
        <taxon>Hypocreomycetidae</taxon>
        <taxon>Glomerellales</taxon>
        <taxon>Plectosphaerellaceae</taxon>
        <taxon>Verticillium</taxon>
    </lineage>
</organism>
<feature type="compositionally biased region" description="Polar residues" evidence="1">
    <location>
        <begin position="660"/>
        <end position="672"/>
    </location>
</feature>
<gene>
    <name evidence="2" type="ORF">BN1723_014817</name>
</gene>
<feature type="compositionally biased region" description="Acidic residues" evidence="1">
    <location>
        <begin position="567"/>
        <end position="581"/>
    </location>
</feature>
<protein>
    <submittedName>
        <fullName evidence="2">Uncharacterized protein</fullName>
    </submittedName>
</protein>
<proteinExistence type="predicted"/>
<dbReference type="EMBL" id="CVQI01026335">
    <property type="protein sequence ID" value="CRK34049.1"/>
    <property type="molecule type" value="Genomic_DNA"/>
</dbReference>
<reference evidence="3" key="1">
    <citation type="submission" date="2015-05" db="EMBL/GenBank/DDBJ databases">
        <authorList>
            <person name="Fogelqvist Johan"/>
        </authorList>
    </citation>
    <scope>NUCLEOTIDE SEQUENCE [LARGE SCALE GENOMIC DNA]</scope>
</reference>
<feature type="compositionally biased region" description="Low complexity" evidence="1">
    <location>
        <begin position="592"/>
        <end position="602"/>
    </location>
</feature>
<feature type="compositionally biased region" description="Basic and acidic residues" evidence="1">
    <location>
        <begin position="542"/>
        <end position="555"/>
    </location>
</feature>
<feature type="compositionally biased region" description="Polar residues" evidence="1">
    <location>
        <begin position="55"/>
        <end position="75"/>
    </location>
</feature>
<evidence type="ECO:0000313" key="2">
    <source>
        <dbReference type="EMBL" id="CRK34049.1"/>
    </source>
</evidence>
<evidence type="ECO:0000256" key="1">
    <source>
        <dbReference type="SAM" id="MobiDB-lite"/>
    </source>
</evidence>
<sequence>MQSPDLQSPDRDVSPSESIQTLPTAASALRLPKRQNAFDGHPLAQNETGLPYRRSNPSAASLFASTQTPPGSRSESPVGRGGSPARNLSGPVFSGSGARSLIDSAADSPGDPLNLLLQSYVPHIAIYTSQETTNFANEKGFKNGLWELLRPFGERVQGKITIRDSNGSSRAWEDYSIRFVPFGDNIEAPDATAPTTANGLSESAAREKKKLYDVEAVVERHLRYAEDSLLSLPHHGHLTRQGLDIEATSPYYSLYLRRLLSGIPISPHETFSHPIACVIAISSRSKSPIEELRTLYNETRDGSKQLPGWVDGDYLRYYVLVHDEENDDITRSMALFDQMKRHLGLHCHLLRLRSSQSAETDDDSIPLPRSDWMTAEEELADIKRSDEQEDFEDPTRHIFESDATAIRTFVREMVTQSIIPTMERHVSVWNDQVASRRRGIAGRFMNLSRKWGGFGGSSRTSVGGSGSTSSFESQGYYRPDAPEAIMRKLADYAFMLRDWKLAHSTYDLLRSDFSDAKAWKYHAATNEMAALTRPLALSDPSPVKREKETIYKKDSDDEDGNRYFGPSDEEDSDDESKDGEDEAKKDEDKASSQDPSAQSQDANGAKDKDANSKGTLTPSGKQKEADAARKGKSLKRPGSPNLSESSETESTLRKKKLKKNGSSVQVSRSGTPLPSGHKHKVGMSSMSDGEATGGEMSDGQQRKKKIKLLGTGARGTPTGSRAGSPAPAGAAGSASPMSPNPRAGSPSRSGPIEPWEVFAALPPQGISSKELNRRFNERIGDGPGQTSKAGWINIVKDVAVFGRDKLLRPKEGGLGGGRGENRVCCRGVCVGVGWLAGGRAGDGFPVGLFGAAKLGGGAVYCCWTVNIVVG</sequence>
<dbReference type="GO" id="GO:1990072">
    <property type="term" value="C:TRAPPIII protein complex"/>
    <property type="evidence" value="ECO:0007669"/>
    <property type="project" value="TreeGrafter"/>
</dbReference>
<dbReference type="Proteomes" id="UP000045706">
    <property type="component" value="Unassembled WGS sequence"/>
</dbReference>
<feature type="compositionally biased region" description="Basic and acidic residues" evidence="1">
    <location>
        <begin position="582"/>
        <end position="591"/>
    </location>
</feature>
<evidence type="ECO:0000313" key="3">
    <source>
        <dbReference type="Proteomes" id="UP000045706"/>
    </source>
</evidence>